<sequence length="157" mass="17709">MGGNEILINKRLRTISLLHYLLALLLLIDIIFTIDFIIHTSTISKNSLSYISYGQGFGWSMILINLIALPICFLVELSAGLLLKLEMHKQHGYYPLERLLMTGNILTVVSLVLLHTLIHNINSLLFLSITVVLLISGKSLSLISIYLLKRKSKHQKV</sequence>
<keyword evidence="1" id="KW-0472">Membrane</keyword>
<organism evidence="2 3">
    <name type="scientific">Streptococcus agalactiae serotype V (strain ATCC BAA-611 / 2603 V/R)</name>
    <dbReference type="NCBI Taxonomy" id="208435"/>
    <lineage>
        <taxon>Bacteria</taxon>
        <taxon>Bacillati</taxon>
        <taxon>Bacillota</taxon>
        <taxon>Bacilli</taxon>
        <taxon>Lactobacillales</taxon>
        <taxon>Streptococcaceae</taxon>
        <taxon>Streptococcus</taxon>
    </lineage>
</organism>
<keyword evidence="3" id="KW-1185">Reference proteome</keyword>
<dbReference type="KEGG" id="sag:SAG1817"/>
<dbReference type="PATRIC" id="fig|208435.3.peg.1825"/>
<keyword evidence="1" id="KW-1133">Transmembrane helix</keyword>
<evidence type="ECO:0000256" key="1">
    <source>
        <dbReference type="SAM" id="Phobius"/>
    </source>
</evidence>
<feature type="transmembrane region" description="Helical" evidence="1">
    <location>
        <begin position="58"/>
        <end position="79"/>
    </location>
</feature>
<gene>
    <name evidence="2" type="ordered locus">SAG1817</name>
</gene>
<feature type="transmembrane region" description="Helical" evidence="1">
    <location>
        <begin position="99"/>
        <end position="118"/>
    </location>
</feature>
<name>Q8DXN3_STRA5</name>
<dbReference type="Proteomes" id="UP000000821">
    <property type="component" value="Chromosome"/>
</dbReference>
<reference evidence="2 3" key="1">
    <citation type="journal article" date="2002" name="Proc. Natl. Acad. Sci. U.S.A.">
        <title>Complete genome sequence and comparative genomic analysis of an emerging human pathogen, serotype V Streptococcus agalactiae.</title>
        <authorList>
            <person name="Tettelin H."/>
            <person name="Masignani V."/>
            <person name="Cieslewicz M.J."/>
            <person name="Eisen J.A."/>
            <person name="Peterson S."/>
            <person name="Wessels M.R."/>
            <person name="Paulsen I.T."/>
            <person name="Nelson K.E."/>
            <person name="Margarit I."/>
            <person name="Read T.D."/>
            <person name="Madoff L.C."/>
            <person name="Wolf A.M."/>
            <person name="Beanan M.J."/>
            <person name="Brinkac L.M."/>
            <person name="Daugherty S.C."/>
            <person name="DeBoy R.T."/>
            <person name="Durkin S."/>
            <person name="Kolonay J.F."/>
            <person name="Umayam L.A."/>
            <person name="Madupu R."/>
            <person name="Lewis M.R."/>
            <person name="Radune D."/>
            <person name="Fedorova N.B."/>
            <person name="Scanlan D."/>
            <person name="Khouri H."/>
            <person name="Mulligan S."/>
            <person name="Carty H.A."/>
            <person name="Cline R.T."/>
            <person name="Gill J."/>
            <person name="Scarselli M."/>
            <person name="Mora M."/>
            <person name="Iacobini E.T."/>
            <person name="Brettoni C."/>
            <person name="Galli G."/>
            <person name="Mariani M."/>
            <person name="Vegni F."/>
            <person name="Maione D."/>
            <person name="Rinaudo D."/>
            <person name="Rappuoli R."/>
            <person name="Telford J.L."/>
            <person name="Kasper D.L."/>
            <person name="Grandi G."/>
            <person name="Fraser C.M."/>
        </authorList>
    </citation>
    <scope>NUCLEOTIDE SEQUENCE [LARGE SCALE GENOMIC DNA]</scope>
    <source>
        <strain evidence="3">ATCC BAA-611 / 2603 V/R</strain>
    </source>
</reference>
<accession>Q8DXN3</accession>
<keyword evidence="1" id="KW-0812">Transmembrane</keyword>
<feature type="transmembrane region" description="Helical" evidence="1">
    <location>
        <begin position="17"/>
        <end position="38"/>
    </location>
</feature>
<dbReference type="AlphaFoldDB" id="Q8DXN3"/>
<evidence type="ECO:0000313" key="3">
    <source>
        <dbReference type="Proteomes" id="UP000000821"/>
    </source>
</evidence>
<protein>
    <submittedName>
        <fullName evidence="2">Uncharacterized protein</fullName>
    </submittedName>
</protein>
<proteinExistence type="predicted"/>
<dbReference type="HOGENOM" id="CLU_1730307_0_0_9"/>
<feature type="transmembrane region" description="Helical" evidence="1">
    <location>
        <begin position="124"/>
        <end position="148"/>
    </location>
</feature>
<dbReference type="EMBL" id="AE009948">
    <property type="protein sequence ID" value="AAN00680.1"/>
    <property type="molecule type" value="Genomic_DNA"/>
</dbReference>
<evidence type="ECO:0000313" key="2">
    <source>
        <dbReference type="EMBL" id="AAN00680.1"/>
    </source>
</evidence>